<dbReference type="PATRIC" id="fig|698760.3.peg.5938"/>
<dbReference type="InterPro" id="IPR011991">
    <property type="entry name" value="ArsR-like_HTH"/>
</dbReference>
<dbReference type="InterPro" id="IPR036388">
    <property type="entry name" value="WH-like_DNA-bd_sf"/>
</dbReference>
<reference evidence="2 3" key="1">
    <citation type="journal article" date="2011" name="Plasmid">
        <title>Streptomyces turgidiscabies Car8 contains a modular pathogenicity island that shares virulence genes with other actinobacterial plant pathogens.</title>
        <authorList>
            <person name="Huguet-Tapia J.C."/>
            <person name="Badger J.H."/>
            <person name="Loria R."/>
            <person name="Pettis G.S."/>
        </authorList>
    </citation>
    <scope>NUCLEOTIDE SEQUENCE [LARGE SCALE GENOMIC DNA]</scope>
    <source>
        <strain evidence="2 3">Car8</strain>
    </source>
</reference>
<dbReference type="Gene3D" id="1.10.10.10">
    <property type="entry name" value="Winged helix-like DNA-binding domain superfamily/Winged helix DNA-binding domain"/>
    <property type="match status" value="1"/>
</dbReference>
<dbReference type="InterPro" id="IPR036390">
    <property type="entry name" value="WH_DNA-bd_sf"/>
</dbReference>
<dbReference type="GO" id="GO:0003700">
    <property type="term" value="F:DNA-binding transcription factor activity"/>
    <property type="evidence" value="ECO:0007669"/>
    <property type="project" value="InterPro"/>
</dbReference>
<gene>
    <name evidence="2" type="ORF">STRTUCAR8_00242</name>
</gene>
<dbReference type="Proteomes" id="UP000010931">
    <property type="component" value="Unassembled WGS sequence"/>
</dbReference>
<dbReference type="SMART" id="SM00418">
    <property type="entry name" value="HTH_ARSR"/>
    <property type="match status" value="1"/>
</dbReference>
<evidence type="ECO:0000259" key="1">
    <source>
        <dbReference type="SMART" id="SM00418"/>
    </source>
</evidence>
<organism evidence="2 3">
    <name type="scientific">Streptomyces turgidiscabies (strain Car8)</name>
    <dbReference type="NCBI Taxonomy" id="698760"/>
    <lineage>
        <taxon>Bacteria</taxon>
        <taxon>Bacillati</taxon>
        <taxon>Actinomycetota</taxon>
        <taxon>Actinomycetes</taxon>
        <taxon>Kitasatosporales</taxon>
        <taxon>Streptomycetaceae</taxon>
        <taxon>Streptomyces</taxon>
    </lineage>
</organism>
<name>L7F0P1_STRT8</name>
<protein>
    <recommendedName>
        <fullName evidence="1">HTH arsR-type domain-containing protein</fullName>
    </recommendedName>
</protein>
<dbReference type="GeneID" id="97405586"/>
<feature type="domain" description="HTH arsR-type" evidence="1">
    <location>
        <begin position="269"/>
        <end position="341"/>
    </location>
</feature>
<proteinExistence type="predicted"/>
<dbReference type="AlphaFoldDB" id="L7F0P1"/>
<dbReference type="InterPro" id="IPR001845">
    <property type="entry name" value="HTH_ArsR_DNA-bd_dom"/>
</dbReference>
<keyword evidence="3" id="KW-1185">Reference proteome</keyword>
<dbReference type="EMBL" id="AEJB01000401">
    <property type="protein sequence ID" value="ELP65243.1"/>
    <property type="molecule type" value="Genomic_DNA"/>
</dbReference>
<dbReference type="CDD" id="cd00090">
    <property type="entry name" value="HTH_ARSR"/>
    <property type="match status" value="1"/>
</dbReference>
<evidence type="ECO:0000313" key="3">
    <source>
        <dbReference type="Proteomes" id="UP000010931"/>
    </source>
</evidence>
<dbReference type="RefSeq" id="WP_006379702.1">
    <property type="nucleotide sequence ID" value="NZ_AEJB01000401.1"/>
</dbReference>
<dbReference type="SUPFAM" id="SSF46785">
    <property type="entry name" value="Winged helix' DNA-binding domain"/>
    <property type="match status" value="1"/>
</dbReference>
<dbReference type="STRING" id="85558.T45_06922"/>
<accession>L7F0P1</accession>
<comment type="caution">
    <text evidence="2">The sequence shown here is derived from an EMBL/GenBank/DDBJ whole genome shotgun (WGS) entry which is preliminary data.</text>
</comment>
<evidence type="ECO:0000313" key="2">
    <source>
        <dbReference type="EMBL" id="ELP65243.1"/>
    </source>
</evidence>
<sequence length="349" mass="37635">MALRIHFTEVDLARTRLARGPDPLWEVAASLHRLQSSHGRWAYADWYRTARGAVRERGLERPLRETLLRLYPRAAYFPDFLTPPQTAGGGPDGSLDSGLDAILATEPRRVAEEMGLLLRRRTVGSPSGASRRAELAELPERKALVSLLRAYHETVIAPHGDRMEALIEAERTARLRALLDGGVEGMLAGLGPMMRWQRPVLHVTYPVEDRDLHLDGRGLILVPSYFCWGAPVSLADPGLPPVLCYPVLHEPLAPVGEGLDTPSGRPLTDLLGRARAAALHAAAAGATTGEIARFAGVSASSASRHATALRNAGLITTTRQGATVLHTLTPVGAAMLRAATRGPVGRHPR</sequence>